<dbReference type="Pfam" id="PF12097">
    <property type="entry name" value="DUF3573"/>
    <property type="match status" value="1"/>
</dbReference>
<reference evidence="2" key="1">
    <citation type="journal article" date="2007" name="Genome Biol.">
        <title>Comparison of Francisella tularensis genomes reveals evolutionary events associated with the emergence of human pathogenic strains.</title>
        <authorList>
            <person name="Rohmer L."/>
            <person name="Fong C."/>
            <person name="Abmayr S."/>
            <person name="Wasnick M."/>
            <person name="Larson Freeman T.J."/>
            <person name="Radey M."/>
            <person name="Guina T."/>
            <person name="Svensson K."/>
            <person name="Hayden H.S."/>
            <person name="Jacobs M."/>
            <person name="Gallagher L.A."/>
            <person name="Manoil C."/>
            <person name="Ernst R.K."/>
            <person name="Drees B."/>
            <person name="Buckley D."/>
            <person name="Haugen E."/>
            <person name="Bovee D."/>
            <person name="Zhou Y."/>
            <person name="Chang J."/>
            <person name="Levy R."/>
            <person name="Lim R."/>
            <person name="Gillett W."/>
            <person name="Guenthener D."/>
            <person name="Kang A."/>
            <person name="Shaffer S.A."/>
            <person name="Taylor G."/>
            <person name="Chen J."/>
            <person name="Gallis B."/>
            <person name="D'Argenio D.A."/>
            <person name="Forsman M."/>
            <person name="Olson M.V."/>
            <person name="Goodlett D.R."/>
            <person name="Kaul R."/>
            <person name="Miller S.I."/>
            <person name="Brittnacher M.J."/>
        </authorList>
    </citation>
    <scope>NUCLEOTIDE SEQUENCE [LARGE SCALE GENOMIC DNA]</scope>
    <source>
        <strain evidence="2">U112</strain>
    </source>
</reference>
<dbReference type="KEGG" id="ftn:FTN_0142"/>
<name>A0Q488_FRATN</name>
<keyword evidence="2" id="KW-1185">Reference proteome</keyword>
<organism evidence="1 2">
    <name type="scientific">Francisella tularensis subsp. novicida (strain ATCC 15482 / CCUG 33449 / U112)</name>
    <dbReference type="NCBI Taxonomy" id="401614"/>
    <lineage>
        <taxon>Bacteria</taxon>
        <taxon>Pseudomonadati</taxon>
        <taxon>Pseudomonadota</taxon>
        <taxon>Gammaproteobacteria</taxon>
        <taxon>Thiotrichales</taxon>
        <taxon>Francisellaceae</taxon>
        <taxon>Francisella</taxon>
    </lineage>
</organism>
<accession>A0Q488</accession>
<dbReference type="InterPro" id="IPR021956">
    <property type="entry name" value="DUF3573"/>
</dbReference>
<evidence type="ECO:0000313" key="1">
    <source>
        <dbReference type="EMBL" id="ABK89053.1"/>
    </source>
</evidence>
<dbReference type="Proteomes" id="UP000000762">
    <property type="component" value="Chromosome"/>
</dbReference>
<proteinExistence type="predicted"/>
<protein>
    <submittedName>
        <fullName evidence="1">Uncharacterized protein</fullName>
    </submittedName>
</protein>
<dbReference type="AlphaFoldDB" id="A0Q488"/>
<dbReference type="KEGG" id="ftx:AW25_58"/>
<dbReference type="EMBL" id="CP000439">
    <property type="protein sequence ID" value="ABK89053.1"/>
    <property type="molecule type" value="Genomic_DNA"/>
</dbReference>
<dbReference type="RefSeq" id="WP_003041066.1">
    <property type="nucleotide sequence ID" value="NC_008601.1"/>
</dbReference>
<gene>
    <name evidence="1" type="ordered locus">FTN_0142</name>
</gene>
<evidence type="ECO:0000313" key="2">
    <source>
        <dbReference type="Proteomes" id="UP000000762"/>
    </source>
</evidence>
<sequence length="513" mass="56258">MNFFIKILTFLLTIAFLFSIGRAAIKQTDEEQILKKDISVLRLQIFSLKKQINQVEEYQDSTNTSLRSDFATYSSKVNNTLTSVSPTKVDARLGSRSSNIATRVSSNETFDQNLFRRGNSQGVFFSNGSIDVGNAPAITTQGQITYLGSYSGNNTIPLGQISKNLYASTIIGQRDKFPNYSMFFGGYFEGDAQTWFGSQINRAGGTSDFPATGQNIYMTTVDLYFLANVGEYMTAVFDFLTDDNSDFGLRNGFVILGNLDTSPFFVTVGKNRRISVGTYGGGGPWSNGLSEDFLAPGSVTNISLNYKTSSINANVTTFGTQNNHLDFSAAIFYANKLTTDLSYGLNFGYIFNLAGADNTSISKFLDSIDKGNDSVGTIDIDGTLAYSILGGVLQFQSGWSTTTNKEDFNKNGTSVNTGAWYFGLAYGFRLYGRNTNFNFSYSQSYNAANIPMSLSIASPNFGLADSGIKKQIIVSSQRSYFDNNVLIGPEYSYQSLYNGEDMNTLTLDLSVYI</sequence>